<name>A0ABZ2FWX9_9SPHN</name>
<dbReference type="RefSeq" id="WP_338501098.1">
    <property type="nucleotide sequence ID" value="NZ_CP145607.1"/>
</dbReference>
<dbReference type="Proteomes" id="UP001382935">
    <property type="component" value="Chromosome"/>
</dbReference>
<protein>
    <submittedName>
        <fullName evidence="1">Uncharacterized protein</fullName>
    </submittedName>
</protein>
<gene>
    <name evidence="1" type="ORF">V6R86_00345</name>
</gene>
<organism evidence="1 2">
    <name type="scientific">Sphingomonas kaistensis</name>
    <dbReference type="NCBI Taxonomy" id="298708"/>
    <lineage>
        <taxon>Bacteria</taxon>
        <taxon>Pseudomonadati</taxon>
        <taxon>Pseudomonadota</taxon>
        <taxon>Alphaproteobacteria</taxon>
        <taxon>Sphingomonadales</taxon>
        <taxon>Sphingomonadaceae</taxon>
        <taxon>Sphingomonas</taxon>
    </lineage>
</organism>
<keyword evidence="2" id="KW-1185">Reference proteome</keyword>
<dbReference type="EMBL" id="CP145607">
    <property type="protein sequence ID" value="WWM69190.1"/>
    <property type="molecule type" value="Genomic_DNA"/>
</dbReference>
<evidence type="ECO:0000313" key="2">
    <source>
        <dbReference type="Proteomes" id="UP001382935"/>
    </source>
</evidence>
<sequence length="178" mass="19926">MKTSPVASLGFELDPIPEPPVQIRRLMLALGTILDGYIEQDPQYWHPALLHSMVVPGADIVLAGTRCRRPLVCREVGQIARAVDRNAIIVRSADEPKHATFDVLLRHLERPFLGYRLWMRQPLGSAWLVPTGAERTFIRLDGLGLELSLQAPFDDEIDAYRGLKAGAEYLSIAVKGWF</sequence>
<proteinExistence type="predicted"/>
<reference evidence="1 2" key="1">
    <citation type="submission" date="2024-02" db="EMBL/GenBank/DDBJ databases">
        <title>Full genome sequence of Sphingomonas kaistensis.</title>
        <authorList>
            <person name="Poletto B.L."/>
            <person name="Silva G."/>
            <person name="Galante D."/>
            <person name="Campos K.R."/>
            <person name="Santos M.B.N."/>
            <person name="Sacchi C.T."/>
        </authorList>
    </citation>
    <scope>NUCLEOTIDE SEQUENCE [LARGE SCALE GENOMIC DNA]</scope>
    <source>
        <strain evidence="1 2">MA4R</strain>
    </source>
</reference>
<accession>A0ABZ2FWX9</accession>
<evidence type="ECO:0000313" key="1">
    <source>
        <dbReference type="EMBL" id="WWM69190.1"/>
    </source>
</evidence>